<dbReference type="RefSeq" id="WP_159365391.1">
    <property type="nucleotide sequence ID" value="NZ_CP047218.1"/>
</dbReference>
<sequence>MPITDDAPYQAWMAAHDRYERAESRRNAAGRTGNKLLIARTQSDVERAGRELNAALRDLNDLEVQARLVS</sequence>
<reference evidence="2 3" key="1">
    <citation type="submission" date="2019-12" db="EMBL/GenBank/DDBJ databases">
        <title>Functional and genomic insights into the Sphingobium yanoikuyae YC-JY1, a bacterium efficiently degrading bisphenol A.</title>
        <authorList>
            <person name="Jia Y."/>
            <person name="Li X."/>
            <person name="Wang J."/>
            <person name="Eltoukhy A."/>
            <person name="Lamraoui I."/>
            <person name="Yan Y."/>
        </authorList>
    </citation>
    <scope>NUCLEOTIDE SEQUENCE [LARGE SCALE GENOMIC DNA]</scope>
    <source>
        <strain evidence="2 3">YC-JY1</strain>
    </source>
</reference>
<protein>
    <submittedName>
        <fullName evidence="2">Uncharacterized protein</fullName>
    </submittedName>
</protein>
<evidence type="ECO:0000313" key="3">
    <source>
        <dbReference type="Proteomes" id="UP000464086"/>
    </source>
</evidence>
<organism evidence="2 3">
    <name type="scientific">Sphingobium yanoikuyae</name>
    <name type="common">Sphingomonas yanoikuyae</name>
    <dbReference type="NCBI Taxonomy" id="13690"/>
    <lineage>
        <taxon>Bacteria</taxon>
        <taxon>Pseudomonadati</taxon>
        <taxon>Pseudomonadota</taxon>
        <taxon>Alphaproteobacteria</taxon>
        <taxon>Sphingomonadales</taxon>
        <taxon>Sphingomonadaceae</taxon>
        <taxon>Sphingobium</taxon>
    </lineage>
</organism>
<feature type="coiled-coil region" evidence="1">
    <location>
        <begin position="38"/>
        <end position="65"/>
    </location>
</feature>
<proteinExistence type="predicted"/>
<accession>A0A6P1GC71</accession>
<dbReference type="Proteomes" id="UP000464086">
    <property type="component" value="Chromosome"/>
</dbReference>
<dbReference type="AlphaFoldDB" id="A0A6P1GC71"/>
<gene>
    <name evidence="2" type="ORF">GS397_00875</name>
</gene>
<evidence type="ECO:0000256" key="1">
    <source>
        <dbReference type="SAM" id="Coils"/>
    </source>
</evidence>
<keyword evidence="1" id="KW-0175">Coiled coil</keyword>
<name>A0A6P1GC71_SPHYA</name>
<evidence type="ECO:0000313" key="2">
    <source>
        <dbReference type="EMBL" id="QHD65763.1"/>
    </source>
</evidence>
<dbReference type="EMBL" id="CP047218">
    <property type="protein sequence ID" value="QHD65763.1"/>
    <property type="molecule type" value="Genomic_DNA"/>
</dbReference>